<proteinExistence type="predicted"/>
<dbReference type="VEuPathDB" id="VectorBase:HLOH_050282"/>
<organism evidence="1 2">
    <name type="scientific">Haemaphysalis longicornis</name>
    <name type="common">Bush tick</name>
    <dbReference type="NCBI Taxonomy" id="44386"/>
    <lineage>
        <taxon>Eukaryota</taxon>
        <taxon>Metazoa</taxon>
        <taxon>Ecdysozoa</taxon>
        <taxon>Arthropoda</taxon>
        <taxon>Chelicerata</taxon>
        <taxon>Arachnida</taxon>
        <taxon>Acari</taxon>
        <taxon>Parasitiformes</taxon>
        <taxon>Ixodida</taxon>
        <taxon>Ixodoidea</taxon>
        <taxon>Ixodidae</taxon>
        <taxon>Haemaphysalinae</taxon>
        <taxon>Haemaphysalis</taxon>
    </lineage>
</organism>
<protein>
    <submittedName>
        <fullName evidence="1">Uncharacterized protein</fullName>
    </submittedName>
</protein>
<dbReference type="Proteomes" id="UP000821853">
    <property type="component" value="Chromosome 10"/>
</dbReference>
<sequence>MKRSRIATTTRTPMSMTVMTVFPTQPCLLAKGGLGSKSTHPSFPTYLTHRRLRPTKEMAGMQISTAQDTWMSRHLNVSTK</sequence>
<reference evidence="1 2" key="1">
    <citation type="journal article" date="2020" name="Cell">
        <title>Large-Scale Comparative Analyses of Tick Genomes Elucidate Their Genetic Diversity and Vector Capacities.</title>
        <authorList>
            <consortium name="Tick Genome and Microbiome Consortium (TIGMIC)"/>
            <person name="Jia N."/>
            <person name="Wang J."/>
            <person name="Shi W."/>
            <person name="Du L."/>
            <person name="Sun Y."/>
            <person name="Zhan W."/>
            <person name="Jiang J.F."/>
            <person name="Wang Q."/>
            <person name="Zhang B."/>
            <person name="Ji P."/>
            <person name="Bell-Sakyi L."/>
            <person name="Cui X.M."/>
            <person name="Yuan T.T."/>
            <person name="Jiang B.G."/>
            <person name="Yang W.F."/>
            <person name="Lam T.T."/>
            <person name="Chang Q.C."/>
            <person name="Ding S.J."/>
            <person name="Wang X.J."/>
            <person name="Zhu J.G."/>
            <person name="Ruan X.D."/>
            <person name="Zhao L."/>
            <person name="Wei J.T."/>
            <person name="Ye R.Z."/>
            <person name="Que T.C."/>
            <person name="Du C.H."/>
            <person name="Zhou Y.H."/>
            <person name="Cheng J.X."/>
            <person name="Dai P.F."/>
            <person name="Guo W.B."/>
            <person name="Han X.H."/>
            <person name="Huang E.J."/>
            <person name="Li L.F."/>
            <person name="Wei W."/>
            <person name="Gao Y.C."/>
            <person name="Liu J.Z."/>
            <person name="Shao H.Z."/>
            <person name="Wang X."/>
            <person name="Wang C.C."/>
            <person name="Yang T.C."/>
            <person name="Huo Q.B."/>
            <person name="Li W."/>
            <person name="Chen H.Y."/>
            <person name="Chen S.E."/>
            <person name="Zhou L.G."/>
            <person name="Ni X.B."/>
            <person name="Tian J.H."/>
            <person name="Sheng Y."/>
            <person name="Liu T."/>
            <person name="Pan Y.S."/>
            <person name="Xia L.Y."/>
            <person name="Li J."/>
            <person name="Zhao F."/>
            <person name="Cao W.C."/>
        </authorList>
    </citation>
    <scope>NUCLEOTIDE SEQUENCE [LARGE SCALE GENOMIC DNA]</scope>
    <source>
        <strain evidence="1">HaeL-2018</strain>
    </source>
</reference>
<evidence type="ECO:0000313" key="2">
    <source>
        <dbReference type="Proteomes" id="UP000821853"/>
    </source>
</evidence>
<evidence type="ECO:0000313" key="1">
    <source>
        <dbReference type="EMBL" id="KAH9363508.1"/>
    </source>
</evidence>
<keyword evidence="2" id="KW-1185">Reference proteome</keyword>
<comment type="caution">
    <text evidence="1">The sequence shown here is derived from an EMBL/GenBank/DDBJ whole genome shotgun (WGS) entry which is preliminary data.</text>
</comment>
<dbReference type="AlphaFoldDB" id="A0A9J6FNC5"/>
<gene>
    <name evidence="1" type="ORF">HPB48_005959</name>
</gene>
<dbReference type="EMBL" id="JABSTR010000002">
    <property type="protein sequence ID" value="KAH9363508.1"/>
    <property type="molecule type" value="Genomic_DNA"/>
</dbReference>
<accession>A0A9J6FNC5</accession>
<name>A0A9J6FNC5_HAELO</name>